<comment type="caution">
    <text evidence="1">The sequence shown here is derived from an EMBL/GenBank/DDBJ whole genome shotgun (WGS) entry which is preliminary data.</text>
</comment>
<reference evidence="1" key="1">
    <citation type="journal article" date="2023" name="G3 (Bethesda)">
        <title>A reference genome for the long-term kleptoplast-retaining sea slug Elysia crispata morphotype clarki.</title>
        <authorList>
            <person name="Eastman K.E."/>
            <person name="Pendleton A.L."/>
            <person name="Shaikh M.A."/>
            <person name="Suttiyut T."/>
            <person name="Ogas R."/>
            <person name="Tomko P."/>
            <person name="Gavelis G."/>
            <person name="Widhalm J.R."/>
            <person name="Wisecaver J.H."/>
        </authorList>
    </citation>
    <scope>NUCLEOTIDE SEQUENCE</scope>
    <source>
        <strain evidence="1">ECLA1</strain>
    </source>
</reference>
<evidence type="ECO:0000313" key="1">
    <source>
        <dbReference type="EMBL" id="KAK3729774.1"/>
    </source>
</evidence>
<name>A0AAE1CR09_9GAST</name>
<dbReference type="AlphaFoldDB" id="A0AAE1CR09"/>
<organism evidence="1 2">
    <name type="scientific">Elysia crispata</name>
    <name type="common">lettuce slug</name>
    <dbReference type="NCBI Taxonomy" id="231223"/>
    <lineage>
        <taxon>Eukaryota</taxon>
        <taxon>Metazoa</taxon>
        <taxon>Spiralia</taxon>
        <taxon>Lophotrochozoa</taxon>
        <taxon>Mollusca</taxon>
        <taxon>Gastropoda</taxon>
        <taxon>Heterobranchia</taxon>
        <taxon>Euthyneura</taxon>
        <taxon>Panpulmonata</taxon>
        <taxon>Sacoglossa</taxon>
        <taxon>Placobranchoidea</taxon>
        <taxon>Plakobranchidae</taxon>
        <taxon>Elysia</taxon>
    </lineage>
</organism>
<proteinExistence type="predicted"/>
<dbReference type="EMBL" id="JAWDGP010007114">
    <property type="protein sequence ID" value="KAK3729774.1"/>
    <property type="molecule type" value="Genomic_DNA"/>
</dbReference>
<evidence type="ECO:0000313" key="2">
    <source>
        <dbReference type="Proteomes" id="UP001283361"/>
    </source>
</evidence>
<protein>
    <submittedName>
        <fullName evidence="1">Uncharacterized protein</fullName>
    </submittedName>
</protein>
<gene>
    <name evidence="1" type="ORF">RRG08_022087</name>
</gene>
<keyword evidence="2" id="KW-1185">Reference proteome</keyword>
<dbReference type="Proteomes" id="UP001283361">
    <property type="component" value="Unassembled WGS sequence"/>
</dbReference>
<sequence>MVKPPAWERSAWVEVGLAQSPLVASPVVTCRHLSSPVTTLQQFGLEESVTASTGCLESVQCIHTSCVTARLLMV</sequence>
<accession>A0AAE1CR09</accession>